<reference evidence="1" key="1">
    <citation type="submission" date="2023-03" db="EMBL/GenBank/DDBJ databases">
        <title>Massive genome expansion in bonnet fungi (Mycena s.s.) driven by repeated elements and novel gene families across ecological guilds.</title>
        <authorList>
            <consortium name="Lawrence Berkeley National Laboratory"/>
            <person name="Harder C.B."/>
            <person name="Miyauchi S."/>
            <person name="Viragh M."/>
            <person name="Kuo A."/>
            <person name="Thoen E."/>
            <person name="Andreopoulos B."/>
            <person name="Lu D."/>
            <person name="Skrede I."/>
            <person name="Drula E."/>
            <person name="Henrissat B."/>
            <person name="Morin E."/>
            <person name="Kohler A."/>
            <person name="Barry K."/>
            <person name="LaButti K."/>
            <person name="Morin E."/>
            <person name="Salamov A."/>
            <person name="Lipzen A."/>
            <person name="Mereny Z."/>
            <person name="Hegedus B."/>
            <person name="Baldrian P."/>
            <person name="Stursova M."/>
            <person name="Weitz H."/>
            <person name="Taylor A."/>
            <person name="Grigoriev I.V."/>
            <person name="Nagy L.G."/>
            <person name="Martin F."/>
            <person name="Kauserud H."/>
        </authorList>
    </citation>
    <scope>NUCLEOTIDE SEQUENCE</scope>
    <source>
        <strain evidence="1">CBHHK182m</strain>
    </source>
</reference>
<protein>
    <submittedName>
        <fullName evidence="1">Uncharacterized protein</fullName>
    </submittedName>
</protein>
<feature type="non-terminal residue" evidence="1">
    <location>
        <position position="1"/>
    </location>
</feature>
<gene>
    <name evidence="1" type="ORF">B0H16DRAFT_1274013</name>
</gene>
<proteinExistence type="predicted"/>
<keyword evidence="2" id="KW-1185">Reference proteome</keyword>
<organism evidence="1 2">
    <name type="scientific">Mycena metata</name>
    <dbReference type="NCBI Taxonomy" id="1033252"/>
    <lineage>
        <taxon>Eukaryota</taxon>
        <taxon>Fungi</taxon>
        <taxon>Dikarya</taxon>
        <taxon>Basidiomycota</taxon>
        <taxon>Agaricomycotina</taxon>
        <taxon>Agaricomycetes</taxon>
        <taxon>Agaricomycetidae</taxon>
        <taxon>Agaricales</taxon>
        <taxon>Marasmiineae</taxon>
        <taxon>Mycenaceae</taxon>
        <taxon>Mycena</taxon>
    </lineage>
</organism>
<dbReference type="AlphaFoldDB" id="A0AAD7NXR9"/>
<comment type="caution">
    <text evidence="1">The sequence shown here is derived from an EMBL/GenBank/DDBJ whole genome shotgun (WGS) entry which is preliminary data.</text>
</comment>
<evidence type="ECO:0000313" key="2">
    <source>
        <dbReference type="Proteomes" id="UP001215598"/>
    </source>
</evidence>
<dbReference type="EMBL" id="JARKIB010000005">
    <property type="protein sequence ID" value="KAJ7779623.1"/>
    <property type="molecule type" value="Genomic_DNA"/>
</dbReference>
<feature type="non-terminal residue" evidence="1">
    <location>
        <position position="57"/>
    </location>
</feature>
<name>A0AAD7NXR9_9AGAR</name>
<dbReference type="Proteomes" id="UP001215598">
    <property type="component" value="Unassembled WGS sequence"/>
</dbReference>
<accession>A0AAD7NXR9</accession>
<sequence>PHPQLALTTGGVILYPLLNIWSGQHTGLAPHMNTAITEVHKCREAIRVCEKRWVTAG</sequence>
<evidence type="ECO:0000313" key="1">
    <source>
        <dbReference type="EMBL" id="KAJ7779623.1"/>
    </source>
</evidence>